<sequence length="456" mass="51722">MDSVSEMPIQWAKWGRSWEELEDGHGTIGGVRQTDKDGIRLFIPCDSIVGSAIDPMGTGAEVADWLYGISDSGKHIALRNCMAVSILSDSQELSASTMLSGNEAFDTRASIRKISFGLQHLEDWAILKTDNGDNVFQAFLKDHSSSGCIEQAWYTDDRLKIIVRAGMNLKCNLPASVNLEQCCRLDIEFASPESYKDADDVAFSMLLLVSFCAGWYASLDSMTVTNCDGVSYEVTEALGRKNYDWIKPQSSPIPYDVFADRSQQLIDKWLHCEGDLKIAIHEYVPIALLRRQSYLDFEYIAASQIIETLGRAVDEKNSTASSEHKEMMARLKAAAENIEDEELREWVFEQIADKKRPTLRQSLKGLYDFVGTYSKEVFLNREKFADLQCRRRNPFMHRRAEVEKYSDDYLFFHTKGLFMLSEAAIMRLLGFTQEEVNDLLAKSHSCYLISKLQNKA</sequence>
<dbReference type="Pfam" id="PF18739">
    <property type="entry name" value="HEPN_Apea"/>
    <property type="match status" value="1"/>
</dbReference>
<dbReference type="InterPro" id="IPR041223">
    <property type="entry name" value="ApeA_NTD"/>
</dbReference>
<evidence type="ECO:0000313" key="4">
    <source>
        <dbReference type="Proteomes" id="UP000278327"/>
    </source>
</evidence>
<dbReference type="InterPro" id="IPR041229">
    <property type="entry name" value="HEPN_Apea"/>
</dbReference>
<proteinExistence type="predicted"/>
<dbReference type="Pfam" id="PF18862">
    <property type="entry name" value="ApeA_NTD1"/>
    <property type="match status" value="1"/>
</dbReference>
<evidence type="ECO:0000259" key="2">
    <source>
        <dbReference type="Pfam" id="PF18862"/>
    </source>
</evidence>
<accession>A0A3N0AVJ5</accession>
<evidence type="ECO:0000259" key="1">
    <source>
        <dbReference type="Pfam" id="PF18739"/>
    </source>
</evidence>
<organism evidence="3 4">
    <name type="scientific">Adlercreutzia equolifaciens subsp. celatus DSM 18785</name>
    <dbReference type="NCBI Taxonomy" id="1121021"/>
    <lineage>
        <taxon>Bacteria</taxon>
        <taxon>Bacillati</taxon>
        <taxon>Actinomycetota</taxon>
        <taxon>Coriobacteriia</taxon>
        <taxon>Eggerthellales</taxon>
        <taxon>Eggerthellaceae</taxon>
        <taxon>Adlercreutzia</taxon>
    </lineage>
</organism>
<dbReference type="EMBL" id="QICA01000005">
    <property type="protein sequence ID" value="RNL38698.1"/>
    <property type="molecule type" value="Genomic_DNA"/>
</dbReference>
<dbReference type="AlphaFoldDB" id="A0A3N0AVJ5"/>
<keyword evidence="4" id="KW-1185">Reference proteome</keyword>
<comment type="caution">
    <text evidence="3">The sequence shown here is derived from an EMBL/GenBank/DDBJ whole genome shotgun (WGS) entry which is preliminary data.</text>
</comment>
<dbReference type="Proteomes" id="UP000278327">
    <property type="component" value="Unassembled WGS sequence"/>
</dbReference>
<protein>
    <submittedName>
        <fullName evidence="3">Uncharacterized protein</fullName>
    </submittedName>
</protein>
<name>A0A3N0AVJ5_9ACTN</name>
<reference evidence="3 4" key="1">
    <citation type="journal article" date="2019" name="Microbiol. Resour. Announc.">
        <title>Draft Genome Sequences of Type Strains of Gordonibacter faecihominis, Paraeggerthella hongkongensis, Parvibacter caecicola,Slackia equolifaciens, Slackia faecicanis, and Slackia isoflavoniconvertens.</title>
        <authorList>
            <person name="Danylec N."/>
            <person name="Stoll D.A."/>
            <person name="Dotsch A."/>
            <person name="Huch M."/>
        </authorList>
    </citation>
    <scope>NUCLEOTIDE SEQUENCE [LARGE SCALE GENOMIC DNA]</scope>
    <source>
        <strain evidence="3 4">DSM 18785</strain>
    </source>
</reference>
<feature type="domain" description="Apea-like HEPN" evidence="1">
    <location>
        <begin position="302"/>
        <end position="435"/>
    </location>
</feature>
<gene>
    <name evidence="3" type="ORF">DMP10_04425</name>
</gene>
<evidence type="ECO:0000313" key="3">
    <source>
        <dbReference type="EMBL" id="RNL38698.1"/>
    </source>
</evidence>
<dbReference type="RefSeq" id="WP_117283763.1">
    <property type="nucleotide sequence ID" value="NZ_JAMTCE010000004.1"/>
</dbReference>
<feature type="domain" description="ApeA N-terminal" evidence="2">
    <location>
        <begin position="62"/>
        <end position="269"/>
    </location>
</feature>